<dbReference type="Pfam" id="PF00441">
    <property type="entry name" value="Acyl-CoA_dh_1"/>
    <property type="match status" value="1"/>
</dbReference>
<evidence type="ECO:0000256" key="11">
    <source>
        <dbReference type="ARBA" id="ARBA00023002"/>
    </source>
</evidence>
<dbReference type="InterPro" id="IPR036250">
    <property type="entry name" value="AcylCo_DH-like_C"/>
</dbReference>
<evidence type="ECO:0000256" key="12">
    <source>
        <dbReference type="ARBA" id="ARBA00023098"/>
    </source>
</evidence>
<evidence type="ECO:0000256" key="3">
    <source>
        <dbReference type="ARBA" id="ARBA00005198"/>
    </source>
</evidence>
<dbReference type="InterPro" id="IPR009100">
    <property type="entry name" value="AcylCoA_DH/oxidase_NM_dom_sf"/>
</dbReference>
<comment type="similarity">
    <text evidence="4">Belongs to the acyl-CoA dehydrogenase family.</text>
</comment>
<feature type="compositionally biased region" description="Acidic residues" evidence="16">
    <location>
        <begin position="205"/>
        <end position="216"/>
    </location>
</feature>
<comment type="subcellular location">
    <subcellularLocation>
        <location evidence="2">Mitochondrion matrix</location>
    </subcellularLocation>
</comment>
<evidence type="ECO:0000256" key="1">
    <source>
        <dbReference type="ARBA" id="ARBA00001974"/>
    </source>
</evidence>
<keyword evidence="15" id="KW-0863">Zinc-finger</keyword>
<feature type="compositionally biased region" description="Polar residues" evidence="16">
    <location>
        <begin position="429"/>
        <end position="457"/>
    </location>
</feature>
<dbReference type="PROSITE" id="PS50158">
    <property type="entry name" value="ZF_CCHC"/>
    <property type="match status" value="2"/>
</dbReference>
<feature type="region of interest" description="Disordered" evidence="16">
    <location>
        <begin position="197"/>
        <end position="241"/>
    </location>
</feature>
<dbReference type="FunFam" id="1.20.140.10:FF:000011">
    <property type="entry name" value="Medium-chain specific acyl-CoA dehydrogenase, mitochondrial"/>
    <property type="match status" value="1"/>
</dbReference>
<evidence type="ECO:0000256" key="4">
    <source>
        <dbReference type="ARBA" id="ARBA00009347"/>
    </source>
</evidence>
<dbReference type="GO" id="GO:0070991">
    <property type="term" value="F:medium-chain fatty acyl-CoA dehydrogenase activity"/>
    <property type="evidence" value="ECO:0007669"/>
    <property type="project" value="UniProtKB-EC"/>
</dbReference>
<feature type="domain" description="CCHC-type" evidence="17">
    <location>
        <begin position="524"/>
        <end position="538"/>
    </location>
</feature>
<feature type="region of interest" description="Disordered" evidence="16">
    <location>
        <begin position="335"/>
        <end position="369"/>
    </location>
</feature>
<dbReference type="EMBL" id="QBLH01000653">
    <property type="protein sequence ID" value="TGZ54510.1"/>
    <property type="molecule type" value="Genomic_DNA"/>
</dbReference>
<evidence type="ECO:0000256" key="7">
    <source>
        <dbReference type="ARBA" id="ARBA00022630"/>
    </source>
</evidence>
<evidence type="ECO:0000256" key="5">
    <source>
        <dbReference type="ARBA" id="ARBA00012033"/>
    </source>
</evidence>
<proteinExistence type="inferred from homology"/>
<evidence type="ECO:0000256" key="16">
    <source>
        <dbReference type="SAM" id="MobiDB-lite"/>
    </source>
</evidence>
<keyword evidence="15" id="KW-0862">Zinc</keyword>
<feature type="compositionally biased region" description="Basic residues" evidence="16">
    <location>
        <begin position="350"/>
        <end position="362"/>
    </location>
</feature>
<keyword evidence="7" id="KW-0285">Flavoprotein</keyword>
<keyword evidence="19" id="KW-1185">Reference proteome</keyword>
<feature type="region of interest" description="Disordered" evidence="16">
    <location>
        <begin position="152"/>
        <end position="179"/>
    </location>
</feature>
<dbReference type="Gene3D" id="1.20.140.10">
    <property type="entry name" value="Butyryl-CoA Dehydrogenase, subunit A, domain 3"/>
    <property type="match status" value="1"/>
</dbReference>
<dbReference type="GO" id="GO:0008270">
    <property type="term" value="F:zinc ion binding"/>
    <property type="evidence" value="ECO:0007669"/>
    <property type="project" value="UniProtKB-KW"/>
</dbReference>
<dbReference type="PANTHER" id="PTHR48083">
    <property type="entry name" value="MEDIUM-CHAIN SPECIFIC ACYL-COA DEHYDROGENASE, MITOCHONDRIAL-RELATED"/>
    <property type="match status" value="1"/>
</dbReference>
<name>A0A4S2KWY7_9HYME</name>
<dbReference type="GO" id="GO:0003676">
    <property type="term" value="F:nucleic acid binding"/>
    <property type="evidence" value="ECO:0007669"/>
    <property type="project" value="InterPro"/>
</dbReference>
<dbReference type="Pfam" id="PF02770">
    <property type="entry name" value="Acyl-CoA_dh_M"/>
    <property type="match status" value="1"/>
</dbReference>
<dbReference type="PANTHER" id="PTHR48083:SF2">
    <property type="entry name" value="MEDIUM-CHAIN SPECIFIC ACYL-COA DEHYDROGENASE, MITOCHONDRIAL"/>
    <property type="match status" value="1"/>
</dbReference>
<dbReference type="InterPro" id="IPR036875">
    <property type="entry name" value="Znf_CCHC_sf"/>
</dbReference>
<dbReference type="Gene3D" id="1.10.540.10">
    <property type="entry name" value="Acyl-CoA dehydrogenase/oxidase, N-terminal domain"/>
    <property type="match status" value="1"/>
</dbReference>
<evidence type="ECO:0000256" key="14">
    <source>
        <dbReference type="ARBA" id="ARBA00047882"/>
    </source>
</evidence>
<gene>
    <name evidence="18" type="ORF">DBV15_10063</name>
</gene>
<keyword evidence="9" id="KW-0276">Fatty acid metabolism</keyword>
<dbReference type="InterPro" id="IPR037069">
    <property type="entry name" value="AcylCoA_DH/ox_N_sf"/>
</dbReference>
<dbReference type="InterPro" id="IPR006091">
    <property type="entry name" value="Acyl-CoA_Oxase/DH_mid-dom"/>
</dbReference>
<sequence>MSDGITERKNNLFEDFYKTDNFDDSELQARLYEGIYYDFSIQTDSDIKGDSRTTDAPRTIQLDSMTTETNVKSDMLQHESEEQPLASKTAGEQLICNNMYIRYSADSQTMPSTDRTEFTQINTLAGREMNPSAHGCDNGSPEDLLVTQGKENEVNSSKNYKSSKYTKNEHQESFEKDHNDTAYSKYNVVSKCVKKQRLSAKQTDKDEDNSDSEESICEVPIPPKPEPPLIDLQDSDEETNTSSGIDLILKKWKNIASTKTNSRSTSNHELEVIEILSGRQNTSFKSKNTNTINPDKSIQTSTCVQEVTEDIVLNCTAIQRGAKSVSEIKQLSKSTVANQGSKSIEDKNQNCKKKSPQNKLKRKNENNTNLQQEMSVISGKKSQIRMQQNIDKSNVYNVRHTDQDNTNYGLRDSGLESCNPAIDGKRQCNNEVDNNPKQKRQCTIQQNNEDVMPQDNNGGKKKNATCNESILEEMRHYYNSSHGQENFDVGKLQQGMSKDPRMWAILDEDLMPCPSSRRRFWNVKCTNCHQEGHQRYDCLSPRGISCCHMCGMKGHMEFRCPQKMCLTCGKQQNTFRNTCEYCRVLYCTMCNSVGHEQEQCPDLWRRYHQTIDMNSAPQDLGNVMKPSRLLYCCNCTKRGHESSTCREYRWSENFPTPAVVTNYTDGPTYGSCAPSSSGSNPETDFLPSGATGSKTLISPNSTNIQHARTEDVEPSANIDTLSSRINFYILPKEAEDISQMEENSSPAVINIWPIRTKLRQTKVNNVKFIDIIYSYGHFRNKNHQDARMILKNLSMYFCSRKPMLKSLINRKVAPVFLNTLLEKPIEFEVKIGFTNRRNLQLHLLGMKEYIEELYDLLRYWLNLRDDEKDYGIDVTTPPINPIKMFNFLNSRMPQLEKMRFTCYAEHIGGMNDPRWIYSCINNEKIKLVQHEKNTKIYNQSRKKLWRLQTRLLMIANTESEPNRLVRMFQLFMRKFESDRHLMGERLDTSTYLRLILLYNQLFVPHTSENVRNMLRRIEFEEKKKNDEKNSQQMQQEITVRDQGNVVYNVYSSSTASCVPQNINFENYSAINQQNNEILVEGQNMNNIALETSKTTDRSCDEITIYSSTQDSKIIMPLNIEPVSLKDYERNESQLSTSEVNIEPNLFENKRNINVNNMVHIPRLTKTHKKRLKKLNIKIENSIATAVGLIRKARAFKVPHMMNAADEMQRRIRNQTIRPKHIKTLSKLVLIEEKYQKESDYFFIGGGPTIGGGGPFIGGLMCPIGPIGPIIGPIGPIGPIIGGLMPIIGGGIGPCGPIIIGPPGPIGPAGCIPGGGIIPGELSDTQKEMQELARKFTKEEIIPVAAEYDRTGKYPWGIIKKAWSIGLLNKHIPQHCGGMEASIFDACLVAEELAYGCTGIATAIEGTGLGQTPVIVAGTKEQQNKYLGRLLEEPHVAAYCVTEPSAGSDVAGIKTKAEKKGKEWILNGTKMWITNGGVANWYFVLARTNPDPKAPANKAFTGFIVERDSEGLTLGRKEINMGQRASDTRMITFEDVHVPEENVLLGEGQGFKIAMKTFTRTRSPVAAASTGLAQRALDEATKYALERKTFGRPIAEHQAIAFMLADMAIGVETSRLAWMKAAWAADKELPNATTLASIAKCYGADVANKCATDAVQVFGGAGFNSEYPVEKLMRDAKIYQIYEGTAQIQRLIISRALFDEAKQKSN</sequence>
<comment type="pathway">
    <text evidence="3">Lipid metabolism; mitochondrial fatty acid beta-oxidation.</text>
</comment>
<dbReference type="SMART" id="SM00343">
    <property type="entry name" value="ZnF_C2HC"/>
    <property type="match status" value="4"/>
</dbReference>
<dbReference type="Proteomes" id="UP000310200">
    <property type="component" value="Unassembled WGS sequence"/>
</dbReference>
<keyword evidence="8" id="KW-0274">FAD</keyword>
<feature type="compositionally biased region" description="Low complexity" evidence="16">
    <location>
        <begin position="154"/>
        <end position="165"/>
    </location>
</feature>
<organism evidence="18 19">
    <name type="scientific">Temnothorax longispinosus</name>
    <dbReference type="NCBI Taxonomy" id="300112"/>
    <lineage>
        <taxon>Eukaryota</taxon>
        <taxon>Metazoa</taxon>
        <taxon>Ecdysozoa</taxon>
        <taxon>Arthropoda</taxon>
        <taxon>Hexapoda</taxon>
        <taxon>Insecta</taxon>
        <taxon>Pterygota</taxon>
        <taxon>Neoptera</taxon>
        <taxon>Endopterygota</taxon>
        <taxon>Hymenoptera</taxon>
        <taxon>Apocrita</taxon>
        <taxon>Aculeata</taxon>
        <taxon>Formicoidea</taxon>
        <taxon>Formicidae</taxon>
        <taxon>Myrmicinae</taxon>
        <taxon>Temnothorax</taxon>
    </lineage>
</organism>
<keyword evidence="11" id="KW-0560">Oxidoreductase</keyword>
<comment type="catalytic activity">
    <reaction evidence="14">
        <text>a medium-chain 2,3-saturated fatty acyl-CoA + oxidized [electron-transfer flavoprotein] + H(+) = a medium-chain (2E)-enoyl-CoA + reduced [electron-transfer flavoprotein]</text>
        <dbReference type="Rhea" id="RHEA:14477"/>
        <dbReference type="Rhea" id="RHEA-COMP:10685"/>
        <dbReference type="Rhea" id="RHEA-COMP:10686"/>
        <dbReference type="ChEBI" id="CHEBI:15378"/>
        <dbReference type="ChEBI" id="CHEBI:57692"/>
        <dbReference type="ChEBI" id="CHEBI:58307"/>
        <dbReference type="ChEBI" id="CHEBI:83723"/>
        <dbReference type="ChEBI" id="CHEBI:83726"/>
        <dbReference type="EC" id="1.3.8.7"/>
    </reaction>
</comment>
<protein>
    <recommendedName>
        <fullName evidence="6">Medium-chain specific acyl-CoA dehydrogenase, mitochondrial</fullName>
        <ecNumber evidence="5">1.3.8.7</ecNumber>
    </recommendedName>
</protein>
<dbReference type="PROSITE" id="PS00073">
    <property type="entry name" value="ACYL_COA_DH_2"/>
    <property type="match status" value="1"/>
</dbReference>
<dbReference type="InterPro" id="IPR001878">
    <property type="entry name" value="Znf_CCHC"/>
</dbReference>
<evidence type="ECO:0000256" key="9">
    <source>
        <dbReference type="ARBA" id="ARBA00022832"/>
    </source>
</evidence>
<dbReference type="Gene3D" id="4.10.60.10">
    <property type="entry name" value="Zinc finger, CCHC-type"/>
    <property type="match status" value="2"/>
</dbReference>
<dbReference type="SUPFAM" id="SSF47203">
    <property type="entry name" value="Acyl-CoA dehydrogenase C-terminal domain-like"/>
    <property type="match status" value="1"/>
</dbReference>
<comment type="caution">
    <text evidence="18">The sequence shown here is derived from an EMBL/GenBank/DDBJ whole genome shotgun (WGS) entry which is preliminary data.</text>
</comment>
<dbReference type="GO" id="GO:0051793">
    <property type="term" value="P:medium-chain fatty acid catabolic process"/>
    <property type="evidence" value="ECO:0007669"/>
    <property type="project" value="TreeGrafter"/>
</dbReference>
<evidence type="ECO:0000313" key="18">
    <source>
        <dbReference type="EMBL" id="TGZ54510.1"/>
    </source>
</evidence>
<evidence type="ECO:0000256" key="2">
    <source>
        <dbReference type="ARBA" id="ARBA00004305"/>
    </source>
</evidence>
<keyword evidence="13" id="KW-0496">Mitochondrion</keyword>
<dbReference type="STRING" id="300112.A0A4S2KWY7"/>
<dbReference type="InterPro" id="IPR006089">
    <property type="entry name" value="Acyl-CoA_DH_CS"/>
</dbReference>
<dbReference type="FunFam" id="1.10.540.10:FF:000010">
    <property type="entry name" value="Medium-chain specific acyl-CoA dehydrogenase, mitochondrial"/>
    <property type="match status" value="1"/>
</dbReference>
<evidence type="ECO:0000256" key="13">
    <source>
        <dbReference type="ARBA" id="ARBA00023128"/>
    </source>
</evidence>
<feature type="domain" description="CCHC-type" evidence="17">
    <location>
        <begin position="547"/>
        <end position="562"/>
    </location>
</feature>
<keyword evidence="15" id="KW-0479">Metal-binding</keyword>
<feature type="compositionally biased region" description="Basic and acidic residues" evidence="16">
    <location>
        <begin position="166"/>
        <end position="179"/>
    </location>
</feature>
<evidence type="ECO:0000313" key="19">
    <source>
        <dbReference type="Proteomes" id="UP000310200"/>
    </source>
</evidence>
<evidence type="ECO:0000256" key="6">
    <source>
        <dbReference type="ARBA" id="ARBA00019125"/>
    </source>
</evidence>
<dbReference type="PROSITE" id="PS00072">
    <property type="entry name" value="ACYL_COA_DH_1"/>
    <property type="match status" value="1"/>
</dbReference>
<accession>A0A4S2KWY7</accession>
<dbReference type="Pfam" id="PF02771">
    <property type="entry name" value="Acyl-CoA_dh_N"/>
    <property type="match status" value="1"/>
</dbReference>
<dbReference type="InterPro" id="IPR050741">
    <property type="entry name" value="Acyl-CoA_dehydrogenase"/>
</dbReference>
<dbReference type="SUPFAM" id="SSF57756">
    <property type="entry name" value="Retrovirus zinc finger-like domains"/>
    <property type="match status" value="1"/>
</dbReference>
<keyword evidence="12" id="KW-0443">Lipid metabolism</keyword>
<dbReference type="InterPro" id="IPR013786">
    <property type="entry name" value="AcylCoA_DH/ox_N"/>
</dbReference>
<dbReference type="SUPFAM" id="SSF56645">
    <property type="entry name" value="Acyl-CoA dehydrogenase NM domain-like"/>
    <property type="match status" value="1"/>
</dbReference>
<comment type="cofactor">
    <cofactor evidence="1">
        <name>FAD</name>
        <dbReference type="ChEBI" id="CHEBI:57692"/>
    </cofactor>
</comment>
<dbReference type="GO" id="GO:0005759">
    <property type="term" value="C:mitochondrial matrix"/>
    <property type="evidence" value="ECO:0007669"/>
    <property type="project" value="UniProtKB-SubCell"/>
</dbReference>
<evidence type="ECO:0000259" key="17">
    <source>
        <dbReference type="PROSITE" id="PS50158"/>
    </source>
</evidence>
<dbReference type="GO" id="GO:0050660">
    <property type="term" value="F:flavin adenine dinucleotide binding"/>
    <property type="evidence" value="ECO:0007669"/>
    <property type="project" value="InterPro"/>
</dbReference>
<dbReference type="InterPro" id="IPR009075">
    <property type="entry name" value="AcylCo_DH/oxidase_C"/>
</dbReference>
<evidence type="ECO:0000256" key="15">
    <source>
        <dbReference type="PROSITE-ProRule" id="PRU00047"/>
    </source>
</evidence>
<dbReference type="InterPro" id="IPR046373">
    <property type="entry name" value="Acyl-CoA_Oxase/DH_mid-dom_sf"/>
</dbReference>
<dbReference type="Gene3D" id="2.40.110.10">
    <property type="entry name" value="Butyryl-CoA Dehydrogenase, subunit A, domain 2"/>
    <property type="match status" value="1"/>
</dbReference>
<reference evidence="18 19" key="1">
    <citation type="journal article" date="2019" name="Philos. Trans. R. Soc. Lond., B, Biol. Sci.">
        <title>Ant behaviour and brain gene expression of defending hosts depend on the ecological success of the intruding social parasite.</title>
        <authorList>
            <person name="Kaur R."/>
            <person name="Stoldt M."/>
            <person name="Jongepier E."/>
            <person name="Feldmeyer B."/>
            <person name="Menzel F."/>
            <person name="Bornberg-Bauer E."/>
            <person name="Foitzik S."/>
        </authorList>
    </citation>
    <scope>NUCLEOTIDE SEQUENCE [LARGE SCALE GENOMIC DNA]</scope>
    <source>
        <tissue evidence="18">Whole body</tissue>
    </source>
</reference>
<dbReference type="FunFam" id="2.40.110.10:FF:000007">
    <property type="entry name" value="Medium-chain specific acyl-CoA dehydrogenase, mitochondrial"/>
    <property type="match status" value="1"/>
</dbReference>
<dbReference type="EC" id="1.3.8.7" evidence="5"/>
<evidence type="ECO:0000256" key="10">
    <source>
        <dbReference type="ARBA" id="ARBA00022946"/>
    </source>
</evidence>
<evidence type="ECO:0000256" key="8">
    <source>
        <dbReference type="ARBA" id="ARBA00022827"/>
    </source>
</evidence>
<feature type="region of interest" description="Disordered" evidence="16">
    <location>
        <begin position="429"/>
        <end position="462"/>
    </location>
</feature>
<keyword evidence="10" id="KW-0809">Transit peptide</keyword>